<feature type="signal peptide" evidence="2">
    <location>
        <begin position="1"/>
        <end position="25"/>
    </location>
</feature>
<proteinExistence type="predicted"/>
<dbReference type="EMBL" id="MU167253">
    <property type="protein sequence ID" value="KAG0147008.1"/>
    <property type="molecule type" value="Genomic_DNA"/>
</dbReference>
<comment type="caution">
    <text evidence="3">The sequence shown here is derived from an EMBL/GenBank/DDBJ whole genome shotgun (WGS) entry which is preliminary data.</text>
</comment>
<feature type="compositionally biased region" description="Basic and acidic residues" evidence="1">
    <location>
        <begin position="966"/>
        <end position="979"/>
    </location>
</feature>
<evidence type="ECO:0000256" key="1">
    <source>
        <dbReference type="SAM" id="MobiDB-lite"/>
    </source>
</evidence>
<feature type="region of interest" description="Disordered" evidence="1">
    <location>
        <begin position="779"/>
        <end position="800"/>
    </location>
</feature>
<feature type="compositionally biased region" description="Basic and acidic residues" evidence="1">
    <location>
        <begin position="1011"/>
        <end position="1030"/>
    </location>
</feature>
<protein>
    <submittedName>
        <fullName evidence="3">Uncharacterized protein</fullName>
    </submittedName>
</protein>
<evidence type="ECO:0000313" key="4">
    <source>
        <dbReference type="Proteomes" id="UP000886653"/>
    </source>
</evidence>
<gene>
    <name evidence="3" type="ORF">CROQUDRAFT_700429</name>
</gene>
<feature type="region of interest" description="Disordered" evidence="1">
    <location>
        <begin position="60"/>
        <end position="87"/>
    </location>
</feature>
<name>A0A9P6TDR2_9BASI</name>
<sequence>MIFIAKVRRSLLLVGCTIWLHSTSAMHTNELKPVEDLTAKTGALLGDPLCQPSSTIEASMEKISSKASTERTSNYEQSEKKKAASGKGILNPNSECFWPPTYPKHFTEAYRSLPPNPPPQLRISFTEWHPVFDNEEDATRWYSYIRFYNLPSHAGFTLESIGHRTPSQEFWNHVARQNLNLGAPKMAPPPEPTGWLGVFHGIEDYQNWVAVGQHYVYSEQVEYSPFLVTPLVAPQKTNTQLGIRLEASDHRHSVGFVPLVIWSTIPRGSPNNPARPAEELILPENGPLYKTSRLEESRIKEERIQKWSQTQRSDCQEILSKVSQETERYYRKFWNVNPAPSYPPTTKDSRNSIFLPVKPPANNVGPNYIHFRPQIHPAYPAQPMKPTFENYGQIAKEQYSSVHFQTPNVQGSQSQNSVLKEAYSLERLSRNLPQITATARNVPQDIWEKQLASTKDLELAHDLVSKAMNLIENFRNQVCKLKDKDLGHEESGEFNPVPSNDEKMRPRKTMSSPMPPMEQSSGIVASDLSQTSTTLARKPATSHLSSSQRILEKTKTPNTLNSDPTYLESGSEIPVSGEVNQPEINAKESSRYAPKSSHICPNFLSPTHGIVETCTELLIFGCEFRSVKLRETESKDATQAEITQEKSNMPPIIDTTTPNVDGGSLEANNSPSMLNSQPVFEKPNAEVNQWHKITKADRKYQLKNKKMDQESMVKKPTSFENPTIAEPSHILKDHGESFKAAGVAMSSNSDMGRISRKLKGNQYLSPNYFDALTVGDDGLVQSHNSPHQNTSPKKDTENQGRSLFESETGMRTSTGSPTQEIKCTALEKDLLGSHDNNEMNVLKEVILDKQIYKEEQLIDHDQDSLPRDNPPQNSLERHKKGKKKKKNKGAKAKVQNHHTSPKKDTDNQGRSLFEVETGMETSTGSPTQEIKCTALEKDLLGSHDNNEMNILKEVMLDKPIYKEEQLVDHDQDSLPRDDPPQNSLETHKKDKKKKKNKGGKAKFQRNLTPQDDAKHSSRQKEIDRQKMERKTELLGNPNSFVIITPDEFVHHILHLEDKSELLPISFDPKIIRPLEQLEESDPEFLGKMVAFVSQASEKETHEIYARWIAWNYQEVQHLMKNRWEIIRQKSSSSLKRVATMFHIREDFPVFYDAKKEDYNKMKTEWSTLKHADMKKIYQVISYEEVNSRLGTLDALVEHSDLKQIWSEEQMKEIKKQGYPLGRLLNIASMLDLSKEASEWDNVSDQQLEAKAMEIWKTMIKGVTIFDKNSDTFFIELWYDSLRRSNALEDPHLATVFDQRLRKLVSASKSVTFSFATATNKFMRDFQIDSTIKPMIVGEFLGATYVGIPWKYITNDWKEHYPNFDHYKYSVKFQRLYEMLGHQKDDLSETHQKSCTPIKFQHRSLSRVTTKKAK</sequence>
<feature type="chain" id="PRO_5040424283" evidence="2">
    <location>
        <begin position="26"/>
        <end position="1413"/>
    </location>
</feature>
<evidence type="ECO:0000256" key="2">
    <source>
        <dbReference type="SAM" id="SignalP"/>
    </source>
</evidence>
<feature type="compositionally biased region" description="Basic residues" evidence="1">
    <location>
        <begin position="989"/>
        <end position="1003"/>
    </location>
</feature>
<feature type="region of interest" description="Disordered" evidence="1">
    <location>
        <begin position="857"/>
        <end position="910"/>
    </location>
</feature>
<feature type="region of interest" description="Disordered" evidence="1">
    <location>
        <begin position="487"/>
        <end position="579"/>
    </location>
</feature>
<feature type="compositionally biased region" description="Polar residues" evidence="1">
    <location>
        <begin position="781"/>
        <end position="791"/>
    </location>
</feature>
<organism evidence="3 4">
    <name type="scientific">Cronartium quercuum f. sp. fusiforme G11</name>
    <dbReference type="NCBI Taxonomy" id="708437"/>
    <lineage>
        <taxon>Eukaryota</taxon>
        <taxon>Fungi</taxon>
        <taxon>Dikarya</taxon>
        <taxon>Basidiomycota</taxon>
        <taxon>Pucciniomycotina</taxon>
        <taxon>Pucciniomycetes</taxon>
        <taxon>Pucciniales</taxon>
        <taxon>Coleosporiaceae</taxon>
        <taxon>Cronartium</taxon>
    </lineage>
</organism>
<feature type="compositionally biased region" description="Basic residues" evidence="1">
    <location>
        <begin position="877"/>
        <end position="900"/>
    </location>
</feature>
<dbReference type="OrthoDB" id="10431346at2759"/>
<accession>A0A9P6TDR2</accession>
<feature type="compositionally biased region" description="Polar residues" evidence="1">
    <location>
        <begin position="65"/>
        <end position="76"/>
    </location>
</feature>
<reference evidence="3" key="1">
    <citation type="submission" date="2013-11" db="EMBL/GenBank/DDBJ databases">
        <title>Genome sequence of the fusiform rust pathogen reveals effectors for host alternation and coevolution with pine.</title>
        <authorList>
            <consortium name="DOE Joint Genome Institute"/>
            <person name="Smith K."/>
            <person name="Pendleton A."/>
            <person name="Kubisiak T."/>
            <person name="Anderson C."/>
            <person name="Salamov A."/>
            <person name="Aerts A."/>
            <person name="Riley R."/>
            <person name="Clum A."/>
            <person name="Lindquist E."/>
            <person name="Ence D."/>
            <person name="Campbell M."/>
            <person name="Kronenberg Z."/>
            <person name="Feau N."/>
            <person name="Dhillon B."/>
            <person name="Hamelin R."/>
            <person name="Burleigh J."/>
            <person name="Smith J."/>
            <person name="Yandell M."/>
            <person name="Nelson C."/>
            <person name="Grigoriev I."/>
            <person name="Davis J."/>
        </authorList>
    </citation>
    <scope>NUCLEOTIDE SEQUENCE</scope>
    <source>
        <strain evidence="3">G11</strain>
    </source>
</reference>
<feature type="compositionally biased region" description="Basic and acidic residues" evidence="1">
    <location>
        <begin position="857"/>
        <end position="866"/>
    </location>
</feature>
<keyword evidence="4" id="KW-1185">Reference proteome</keyword>
<dbReference type="Proteomes" id="UP000886653">
    <property type="component" value="Unassembled WGS sequence"/>
</dbReference>
<feature type="region of interest" description="Disordered" evidence="1">
    <location>
        <begin position="966"/>
        <end position="1030"/>
    </location>
</feature>
<keyword evidence="2" id="KW-0732">Signal</keyword>
<evidence type="ECO:0000313" key="3">
    <source>
        <dbReference type="EMBL" id="KAG0147008.1"/>
    </source>
</evidence>